<feature type="binding site" evidence="10">
    <location>
        <position position="224"/>
    </location>
    <ligand>
        <name>Mn(2+)</name>
        <dbReference type="ChEBI" id="CHEBI:29035"/>
        <label>1</label>
    </ligand>
</feature>
<dbReference type="InterPro" id="IPR006035">
    <property type="entry name" value="Ureohydrolase"/>
</dbReference>
<dbReference type="Proteomes" id="UP000184139">
    <property type="component" value="Unassembled WGS sequence"/>
</dbReference>
<dbReference type="FunFam" id="3.40.800.10:FF:000012">
    <property type="entry name" value="Arginase"/>
    <property type="match status" value="1"/>
</dbReference>
<comment type="catalytic activity">
    <reaction evidence="8 13">
        <text>L-arginine + H2O = urea + L-ornithine</text>
        <dbReference type="Rhea" id="RHEA:20569"/>
        <dbReference type="ChEBI" id="CHEBI:15377"/>
        <dbReference type="ChEBI" id="CHEBI:16199"/>
        <dbReference type="ChEBI" id="CHEBI:32682"/>
        <dbReference type="ChEBI" id="CHEBI:46911"/>
        <dbReference type="EC" id="3.5.3.1"/>
    </reaction>
</comment>
<dbReference type="PROSITE" id="PS01053">
    <property type="entry name" value="ARGINASE_1"/>
    <property type="match status" value="1"/>
</dbReference>
<reference evidence="14 15" key="1">
    <citation type="submission" date="2016-11" db="EMBL/GenBank/DDBJ databases">
        <authorList>
            <person name="Jaros S."/>
            <person name="Januszkiewicz K."/>
            <person name="Wedrychowicz H."/>
        </authorList>
    </citation>
    <scope>NUCLEOTIDE SEQUENCE [LARGE SCALE GENOMIC DNA]</scope>
    <source>
        <strain evidence="14 15">DSM 9705</strain>
    </source>
</reference>
<evidence type="ECO:0000256" key="4">
    <source>
        <dbReference type="ARBA" id="ARBA00022503"/>
    </source>
</evidence>
<feature type="binding site" evidence="10">
    <location>
        <position position="125"/>
    </location>
    <ligand>
        <name>Mn(2+)</name>
        <dbReference type="ChEBI" id="CHEBI:29035"/>
        <label>1</label>
    </ligand>
</feature>
<comment type="pathway">
    <text evidence="1">Nitrogen metabolism; urea cycle; L-ornithine and urea from L-arginine: step 1/1.</text>
</comment>
<dbReference type="PROSITE" id="PS51409">
    <property type="entry name" value="ARGINASE_2"/>
    <property type="match status" value="1"/>
</dbReference>
<keyword evidence="4 13" id="KW-0056">Arginine metabolism</keyword>
<dbReference type="CDD" id="cd09989">
    <property type="entry name" value="Arginase"/>
    <property type="match status" value="1"/>
</dbReference>
<feature type="binding site" evidence="10">
    <location>
        <position position="123"/>
    </location>
    <ligand>
        <name>Mn(2+)</name>
        <dbReference type="ChEBI" id="CHEBI:29035"/>
        <label>1</label>
    </ligand>
</feature>
<dbReference type="AlphaFoldDB" id="A0A1M5X2M8"/>
<organism evidence="14 15">
    <name type="scientific">Desulfofustis glycolicus DSM 9705</name>
    <dbReference type="NCBI Taxonomy" id="1121409"/>
    <lineage>
        <taxon>Bacteria</taxon>
        <taxon>Pseudomonadati</taxon>
        <taxon>Thermodesulfobacteriota</taxon>
        <taxon>Desulfobulbia</taxon>
        <taxon>Desulfobulbales</taxon>
        <taxon>Desulfocapsaceae</taxon>
        <taxon>Desulfofustis</taxon>
    </lineage>
</organism>
<dbReference type="Gene3D" id="3.40.800.10">
    <property type="entry name" value="Ureohydrolase domain"/>
    <property type="match status" value="1"/>
</dbReference>
<name>A0A1M5X2M8_9BACT</name>
<comment type="cofactor">
    <cofactor evidence="10 13">
        <name>Mn(2+)</name>
        <dbReference type="ChEBI" id="CHEBI:29035"/>
    </cofactor>
    <text evidence="10 13">Binds 2 manganese ions per subunit.</text>
</comment>
<dbReference type="Pfam" id="PF00491">
    <property type="entry name" value="Arginase"/>
    <property type="match status" value="1"/>
</dbReference>
<feature type="binding site" evidence="10">
    <location>
        <position position="226"/>
    </location>
    <ligand>
        <name>Mn(2+)</name>
        <dbReference type="ChEBI" id="CHEBI:29035"/>
        <label>1</label>
    </ligand>
</feature>
<evidence type="ECO:0000256" key="8">
    <source>
        <dbReference type="ARBA" id="ARBA00047391"/>
    </source>
</evidence>
<keyword evidence="7 10" id="KW-0464">Manganese</keyword>
<dbReference type="OrthoDB" id="9789727at2"/>
<evidence type="ECO:0000256" key="11">
    <source>
        <dbReference type="PROSITE-ProRule" id="PRU00742"/>
    </source>
</evidence>
<dbReference type="RefSeq" id="WP_073376890.1">
    <property type="nucleotide sequence ID" value="NZ_FQXS01000016.1"/>
</dbReference>
<gene>
    <name evidence="14" type="ORF">SAMN02745124_02720</name>
</gene>
<protein>
    <recommendedName>
        <fullName evidence="3 9">Arginase</fullName>
        <ecNumber evidence="2 9">3.5.3.1</ecNumber>
    </recommendedName>
</protein>
<evidence type="ECO:0000256" key="5">
    <source>
        <dbReference type="ARBA" id="ARBA00022723"/>
    </source>
</evidence>
<sequence length="297" mass="32083">MEKRTVRIIGIPIDLGQQHRGVDIGPVAIRYAGLAGALRNLGYRTEDLGNIDVPGHYTLVGTSYAERLPLIRAACETTYGLARDAIRDGTVPIFLGGDHSAAIGSIGGVTHDAACGIVWIDAHGDFNTPETSQSCNIHGMALAILLGRGPRELVDVGRLGAKLKADQVVLIGVRDLDRREREHIRESGCIIFTMRDIDEIGMHGVLQKTMKILSRFERIHISLDMDGLDANEAPGVGTPVPGGLTYREAQLLMETICDTGRLNSLDIMETNPILDISNRTAQTAVSLASSLFGKRIL</sequence>
<evidence type="ECO:0000256" key="9">
    <source>
        <dbReference type="NCBIfam" id="TIGR01229"/>
    </source>
</evidence>
<keyword evidence="6 12" id="KW-0378">Hydrolase</keyword>
<dbReference type="EMBL" id="FQXS01000016">
    <property type="protein sequence ID" value="SHH94116.1"/>
    <property type="molecule type" value="Genomic_DNA"/>
</dbReference>
<feature type="binding site" evidence="10">
    <location>
        <position position="99"/>
    </location>
    <ligand>
        <name>Mn(2+)</name>
        <dbReference type="ChEBI" id="CHEBI:29035"/>
        <label>1</label>
    </ligand>
</feature>
<evidence type="ECO:0000256" key="10">
    <source>
        <dbReference type="PIRSR" id="PIRSR036979-1"/>
    </source>
</evidence>
<dbReference type="SUPFAM" id="SSF52768">
    <property type="entry name" value="Arginase/deacetylase"/>
    <property type="match status" value="1"/>
</dbReference>
<proteinExistence type="inferred from homology"/>
<dbReference type="PIRSF" id="PIRSF036979">
    <property type="entry name" value="Arginase"/>
    <property type="match status" value="1"/>
</dbReference>
<dbReference type="GO" id="GO:0006525">
    <property type="term" value="P:arginine metabolic process"/>
    <property type="evidence" value="ECO:0007669"/>
    <property type="project" value="UniProtKB-KW"/>
</dbReference>
<evidence type="ECO:0000256" key="6">
    <source>
        <dbReference type="ARBA" id="ARBA00022801"/>
    </source>
</evidence>
<keyword evidence="5 10" id="KW-0479">Metal-binding</keyword>
<accession>A0A1M5X2M8</accession>
<dbReference type="NCBIfam" id="TIGR01229">
    <property type="entry name" value="rocF_arginase"/>
    <property type="match status" value="1"/>
</dbReference>
<keyword evidence="15" id="KW-1185">Reference proteome</keyword>
<evidence type="ECO:0000256" key="12">
    <source>
        <dbReference type="RuleBase" id="RU003684"/>
    </source>
</evidence>
<dbReference type="InterPro" id="IPR023696">
    <property type="entry name" value="Ureohydrolase_dom_sf"/>
</dbReference>
<evidence type="ECO:0000256" key="1">
    <source>
        <dbReference type="ARBA" id="ARBA00005098"/>
    </source>
</evidence>
<feature type="binding site" evidence="10">
    <location>
        <position position="121"/>
    </location>
    <ligand>
        <name>Mn(2+)</name>
        <dbReference type="ChEBI" id="CHEBI:29035"/>
        <label>1</label>
    </ligand>
</feature>
<comment type="similarity">
    <text evidence="11 12">Belongs to the arginase family.</text>
</comment>
<evidence type="ECO:0000256" key="3">
    <source>
        <dbReference type="ARBA" id="ARBA00018123"/>
    </source>
</evidence>
<dbReference type="GO" id="GO:0000050">
    <property type="term" value="P:urea cycle"/>
    <property type="evidence" value="ECO:0007669"/>
    <property type="project" value="UniProtKB-UniPathway"/>
</dbReference>
<dbReference type="PRINTS" id="PR00116">
    <property type="entry name" value="ARGINASE"/>
</dbReference>
<dbReference type="InterPro" id="IPR014033">
    <property type="entry name" value="Arginase"/>
</dbReference>
<dbReference type="EC" id="3.5.3.1" evidence="2 9"/>
<evidence type="ECO:0000313" key="14">
    <source>
        <dbReference type="EMBL" id="SHH94116.1"/>
    </source>
</evidence>
<dbReference type="PANTHER" id="PTHR43782:SF3">
    <property type="entry name" value="ARGINASE"/>
    <property type="match status" value="1"/>
</dbReference>
<dbReference type="GO" id="GO:0005737">
    <property type="term" value="C:cytoplasm"/>
    <property type="evidence" value="ECO:0007669"/>
    <property type="project" value="TreeGrafter"/>
</dbReference>
<dbReference type="GO" id="GO:0004053">
    <property type="term" value="F:arginase activity"/>
    <property type="evidence" value="ECO:0007669"/>
    <property type="project" value="UniProtKB-UniRule"/>
</dbReference>
<dbReference type="PANTHER" id="PTHR43782">
    <property type="entry name" value="ARGINASE"/>
    <property type="match status" value="1"/>
</dbReference>
<dbReference type="InterPro" id="IPR020855">
    <property type="entry name" value="Ureohydrolase_Mn_BS"/>
</dbReference>
<evidence type="ECO:0000256" key="2">
    <source>
        <dbReference type="ARBA" id="ARBA00012168"/>
    </source>
</evidence>
<dbReference type="UniPathway" id="UPA00158">
    <property type="reaction ID" value="UER00270"/>
</dbReference>
<dbReference type="STRING" id="1121409.SAMN02745124_02720"/>
<evidence type="ECO:0000256" key="7">
    <source>
        <dbReference type="ARBA" id="ARBA00023211"/>
    </source>
</evidence>
<evidence type="ECO:0000256" key="13">
    <source>
        <dbReference type="RuleBase" id="RU361159"/>
    </source>
</evidence>
<evidence type="ECO:0000313" key="15">
    <source>
        <dbReference type="Proteomes" id="UP000184139"/>
    </source>
</evidence>
<dbReference type="GO" id="GO:0030145">
    <property type="term" value="F:manganese ion binding"/>
    <property type="evidence" value="ECO:0007669"/>
    <property type="project" value="TreeGrafter"/>
</dbReference>